<protein>
    <submittedName>
        <fullName evidence="1">Uncharacterized protein</fullName>
    </submittedName>
</protein>
<comment type="caution">
    <text evidence="1">The sequence shown here is derived from an EMBL/GenBank/DDBJ whole genome shotgun (WGS) entry which is preliminary data.</text>
</comment>
<organism evidence="1 2">
    <name type="scientific">Candidatus Methylobacter favarea</name>
    <dbReference type="NCBI Taxonomy" id="2707345"/>
    <lineage>
        <taxon>Bacteria</taxon>
        <taxon>Pseudomonadati</taxon>
        <taxon>Pseudomonadota</taxon>
        <taxon>Gammaproteobacteria</taxon>
        <taxon>Methylococcales</taxon>
        <taxon>Methylococcaceae</taxon>
        <taxon>Methylobacter</taxon>
    </lineage>
</organism>
<evidence type="ECO:0000313" key="2">
    <source>
        <dbReference type="Proteomes" id="UP000494216"/>
    </source>
</evidence>
<reference evidence="1 2" key="1">
    <citation type="submission" date="2020-02" db="EMBL/GenBank/DDBJ databases">
        <authorList>
            <person name="Hogendoorn C."/>
        </authorList>
    </citation>
    <scope>NUCLEOTIDE SEQUENCE [LARGE SCALE GENOMIC DNA]</scope>
    <source>
        <strain evidence="1">METHB21</strain>
    </source>
</reference>
<name>A0A8S0WQE6_9GAMM</name>
<dbReference type="AlphaFoldDB" id="A0A8S0WQE6"/>
<keyword evidence="2" id="KW-1185">Reference proteome</keyword>
<evidence type="ECO:0000313" key="1">
    <source>
        <dbReference type="EMBL" id="CAA9891397.1"/>
    </source>
</evidence>
<gene>
    <name evidence="1" type="ORF">METHB2_40097</name>
</gene>
<proteinExistence type="predicted"/>
<sequence length="36" mass="4123">MVIDPYSPQVVGRPMAEHRPPKLVMDALIDWLRPGH</sequence>
<dbReference type="Proteomes" id="UP000494216">
    <property type="component" value="Unassembled WGS sequence"/>
</dbReference>
<accession>A0A8S0WQE6</accession>
<dbReference type="EMBL" id="CADCXN010000069">
    <property type="protein sequence ID" value="CAA9891397.1"/>
    <property type="molecule type" value="Genomic_DNA"/>
</dbReference>